<evidence type="ECO:0000256" key="1">
    <source>
        <dbReference type="SAM" id="SignalP"/>
    </source>
</evidence>
<dbReference type="Proteomes" id="UP001151699">
    <property type="component" value="Chromosome X"/>
</dbReference>
<gene>
    <name evidence="2" type="ORF">Bhyg_12630</name>
</gene>
<sequence>MAKVSILFIFLACFLLSDLVVSQRLARYNVDPSSLTVSGLSAGAAMATQFHFAHSSEVFGAGIVAGCHSPVPYNCAAGGLVAATMCMTMPAATNVNTLITQTNQRHSNGQIDSPANIRGDRVFIFHGTRDTTVMPGNGVHVQTMYTHFGAQIATEFTLPASHGFPSHNFGAACSASSANTAWINNCDYRGAFLMLNHLYGGNLIAPNDNSAIPGNLMNFDQAEFFAFGPALSSMANTGFVYVPTDCQFGAQCRLHVAFHGCLQSSSNVGNTFALRAGYLETAEVNNIIVLFPQTISLMLTNPNACFDWWGYLNNLFATRQGNQIIATHRMISRIIRG</sequence>
<dbReference type="OrthoDB" id="6020543at2759"/>
<keyword evidence="3" id="KW-1185">Reference proteome</keyword>
<feature type="chain" id="PRO_5040507516" evidence="1">
    <location>
        <begin position="23"/>
        <end position="337"/>
    </location>
</feature>
<name>A0A9Q0S1C8_9DIPT</name>
<proteinExistence type="predicted"/>
<dbReference type="AlphaFoldDB" id="A0A9Q0S1C8"/>
<keyword evidence="1" id="KW-0732">Signal</keyword>
<accession>A0A9Q0S1C8</accession>
<dbReference type="PANTHER" id="PTHR42972:SF8">
    <property type="entry name" value="POLYHYDROXYBUTYRATE DEPOLYMERASE"/>
    <property type="match status" value="1"/>
</dbReference>
<dbReference type="Gene3D" id="3.40.50.1820">
    <property type="entry name" value="alpha/beta hydrolase"/>
    <property type="match status" value="1"/>
</dbReference>
<dbReference type="EMBL" id="WJQU01000003">
    <property type="protein sequence ID" value="KAJ6639883.1"/>
    <property type="molecule type" value="Genomic_DNA"/>
</dbReference>
<comment type="caution">
    <text evidence="2">The sequence shown here is derived from an EMBL/GenBank/DDBJ whole genome shotgun (WGS) entry which is preliminary data.</text>
</comment>
<dbReference type="SUPFAM" id="SSF53474">
    <property type="entry name" value="alpha/beta-Hydrolases"/>
    <property type="match status" value="1"/>
</dbReference>
<evidence type="ECO:0000313" key="3">
    <source>
        <dbReference type="Proteomes" id="UP001151699"/>
    </source>
</evidence>
<evidence type="ECO:0000313" key="2">
    <source>
        <dbReference type="EMBL" id="KAJ6639883.1"/>
    </source>
</evidence>
<feature type="signal peptide" evidence="1">
    <location>
        <begin position="1"/>
        <end position="22"/>
    </location>
</feature>
<dbReference type="PANTHER" id="PTHR42972">
    <property type="entry name" value="TOL-PAL SYSTEM PROTEIN TOLB"/>
    <property type="match status" value="1"/>
</dbReference>
<protein>
    <submittedName>
        <fullName evidence="2">Uncharacterized protein</fullName>
    </submittedName>
</protein>
<dbReference type="InterPro" id="IPR029058">
    <property type="entry name" value="AB_hydrolase_fold"/>
</dbReference>
<reference evidence="2" key="1">
    <citation type="submission" date="2022-07" db="EMBL/GenBank/DDBJ databases">
        <authorList>
            <person name="Trinca V."/>
            <person name="Uliana J.V.C."/>
            <person name="Torres T.T."/>
            <person name="Ward R.J."/>
            <person name="Monesi N."/>
        </authorList>
    </citation>
    <scope>NUCLEOTIDE SEQUENCE</scope>
    <source>
        <strain evidence="2">HSMRA1968</strain>
        <tissue evidence="2">Whole embryos</tissue>
    </source>
</reference>
<organism evidence="2 3">
    <name type="scientific">Pseudolycoriella hygida</name>
    <dbReference type="NCBI Taxonomy" id="35572"/>
    <lineage>
        <taxon>Eukaryota</taxon>
        <taxon>Metazoa</taxon>
        <taxon>Ecdysozoa</taxon>
        <taxon>Arthropoda</taxon>
        <taxon>Hexapoda</taxon>
        <taxon>Insecta</taxon>
        <taxon>Pterygota</taxon>
        <taxon>Neoptera</taxon>
        <taxon>Endopterygota</taxon>
        <taxon>Diptera</taxon>
        <taxon>Nematocera</taxon>
        <taxon>Sciaroidea</taxon>
        <taxon>Sciaridae</taxon>
        <taxon>Pseudolycoriella</taxon>
    </lineage>
</organism>